<feature type="compositionally biased region" description="Basic and acidic residues" evidence="1">
    <location>
        <begin position="36"/>
        <end position="45"/>
    </location>
</feature>
<dbReference type="AlphaFoldDB" id="A0A6M3XWV3"/>
<sequence>MPNDEPKITVSHADLDAALEAAKVPAAEPEPPAIEPEPKTPEPEPAKAISSDPDQDVEPEPEPDPDAEPKEPDDHKERSKLGRRVSGIEQSIERLAGLIEKVITAKAEPEPEDPDDDEPVFMTKKQLRQFVRDQAKDEVRQTKAEEQATQSKYENAYVSHVRKVGANLPPKQLDAIFKEMFDNHNSVIHKIPEVDADINFHRAVASLAAKAKPAAKVVPLKKDDPKNLGGPADTNKETKTAKSVPKLDEHAAAFAKYHELSDEQITNALSGETRLSLRGKL</sequence>
<feature type="compositionally biased region" description="Basic and acidic residues" evidence="1">
    <location>
        <begin position="234"/>
        <end position="245"/>
    </location>
</feature>
<evidence type="ECO:0000313" key="2">
    <source>
        <dbReference type="EMBL" id="QJI01588.1"/>
    </source>
</evidence>
<organism evidence="2">
    <name type="scientific">viral metagenome</name>
    <dbReference type="NCBI Taxonomy" id="1070528"/>
    <lineage>
        <taxon>unclassified sequences</taxon>
        <taxon>metagenomes</taxon>
        <taxon>organismal metagenomes</taxon>
    </lineage>
</organism>
<evidence type="ECO:0000256" key="1">
    <source>
        <dbReference type="SAM" id="MobiDB-lite"/>
    </source>
</evidence>
<name>A0A6M3XWV3_9ZZZZ</name>
<feature type="compositionally biased region" description="Low complexity" evidence="1">
    <location>
        <begin position="18"/>
        <end position="27"/>
    </location>
</feature>
<feature type="compositionally biased region" description="Basic and acidic residues" evidence="1">
    <location>
        <begin position="67"/>
        <end position="80"/>
    </location>
</feature>
<feature type="region of interest" description="Disordered" evidence="1">
    <location>
        <begin position="220"/>
        <end position="245"/>
    </location>
</feature>
<reference evidence="2" key="1">
    <citation type="submission" date="2020-03" db="EMBL/GenBank/DDBJ databases">
        <title>The deep terrestrial virosphere.</title>
        <authorList>
            <person name="Holmfeldt K."/>
            <person name="Nilsson E."/>
            <person name="Simone D."/>
            <person name="Lopez-Fernandez M."/>
            <person name="Wu X."/>
            <person name="de Brujin I."/>
            <person name="Lundin D."/>
            <person name="Andersson A."/>
            <person name="Bertilsson S."/>
            <person name="Dopson M."/>
        </authorList>
    </citation>
    <scope>NUCLEOTIDE SEQUENCE</scope>
    <source>
        <strain evidence="2">TM448B02660</strain>
    </source>
</reference>
<dbReference type="EMBL" id="MT144934">
    <property type="protein sequence ID" value="QJI01588.1"/>
    <property type="molecule type" value="Genomic_DNA"/>
</dbReference>
<gene>
    <name evidence="2" type="ORF">TM448B02660_0009</name>
</gene>
<feature type="compositionally biased region" description="Acidic residues" evidence="1">
    <location>
        <begin position="110"/>
        <end position="119"/>
    </location>
</feature>
<proteinExistence type="predicted"/>
<protein>
    <submittedName>
        <fullName evidence="2">Uncharacterized protein</fullName>
    </submittedName>
</protein>
<feature type="compositionally biased region" description="Acidic residues" evidence="1">
    <location>
        <begin position="53"/>
        <end position="66"/>
    </location>
</feature>
<feature type="region of interest" description="Disordered" evidence="1">
    <location>
        <begin position="1"/>
        <end position="90"/>
    </location>
</feature>
<accession>A0A6M3XWV3</accession>
<feature type="region of interest" description="Disordered" evidence="1">
    <location>
        <begin position="103"/>
        <end position="127"/>
    </location>
</feature>